<evidence type="ECO:0000313" key="3">
    <source>
        <dbReference type="Proteomes" id="UP001217476"/>
    </source>
</evidence>
<dbReference type="Proteomes" id="UP001217476">
    <property type="component" value="Chromosome"/>
</dbReference>
<gene>
    <name evidence="2" type="ORF">P0Y65_06075</name>
</gene>
<sequence length="56" mass="6357">MPSNYASTPTWQRLRIAAMWLFLAPLILFLGMADVLSNGRTRNWPLGEVPREDEPG</sequence>
<reference evidence="2" key="1">
    <citation type="submission" date="2023-03" db="EMBL/GenBank/DDBJ databases">
        <title>Andean soil-derived lignocellulolytic bacterial consortium as a source of novel taxa and putative plastic-active enzymes.</title>
        <authorList>
            <person name="Diaz-Garcia L."/>
            <person name="Chuvochina M."/>
            <person name="Feuerriegel G."/>
            <person name="Bunk B."/>
            <person name="Sproer C."/>
            <person name="Streit W.R."/>
            <person name="Rodriguez L.M."/>
            <person name="Overmann J."/>
            <person name="Jimenez D.J."/>
        </authorList>
    </citation>
    <scope>NUCLEOTIDE SEQUENCE</scope>
    <source>
        <strain evidence="2">MAG 4196</strain>
    </source>
</reference>
<dbReference type="AlphaFoldDB" id="A0AAJ5VXP6"/>
<name>A0AAJ5VXP6_9HYPH</name>
<keyword evidence="1" id="KW-0812">Transmembrane</keyword>
<proteinExistence type="predicted"/>
<feature type="transmembrane region" description="Helical" evidence="1">
    <location>
        <begin position="16"/>
        <end position="36"/>
    </location>
</feature>
<organism evidence="2 3">
    <name type="scientific">Candidatus Devosia phytovorans</name>
    <dbReference type="NCBI Taxonomy" id="3121372"/>
    <lineage>
        <taxon>Bacteria</taxon>
        <taxon>Pseudomonadati</taxon>
        <taxon>Pseudomonadota</taxon>
        <taxon>Alphaproteobacteria</taxon>
        <taxon>Hyphomicrobiales</taxon>
        <taxon>Devosiaceae</taxon>
        <taxon>Devosia</taxon>
    </lineage>
</organism>
<keyword evidence="1" id="KW-0472">Membrane</keyword>
<accession>A0AAJ5VXP6</accession>
<evidence type="ECO:0000256" key="1">
    <source>
        <dbReference type="SAM" id="Phobius"/>
    </source>
</evidence>
<evidence type="ECO:0000313" key="2">
    <source>
        <dbReference type="EMBL" id="WEK05820.1"/>
    </source>
</evidence>
<protein>
    <submittedName>
        <fullName evidence="2">Uncharacterized protein</fullName>
    </submittedName>
</protein>
<keyword evidence="1" id="KW-1133">Transmembrane helix</keyword>
<dbReference type="EMBL" id="CP119312">
    <property type="protein sequence ID" value="WEK05820.1"/>
    <property type="molecule type" value="Genomic_DNA"/>
</dbReference>